<dbReference type="GO" id="GO:0030010">
    <property type="term" value="P:establishment of cell polarity"/>
    <property type="evidence" value="ECO:0007669"/>
    <property type="project" value="TreeGrafter"/>
</dbReference>
<gene>
    <name evidence="3" type="ORF">FOXG_18858</name>
</gene>
<dbReference type="InterPro" id="IPR053026">
    <property type="entry name" value="CDC42_GEF"/>
</dbReference>
<dbReference type="PANTHER" id="PTHR47339">
    <property type="entry name" value="CELL DIVISION CONTROL PROTEIN 24"/>
    <property type="match status" value="1"/>
</dbReference>
<dbReference type="EMBL" id="DS231699">
    <property type="protein sequence ID" value="KNB01334.1"/>
    <property type="molecule type" value="Genomic_DNA"/>
</dbReference>
<evidence type="ECO:0000259" key="2">
    <source>
        <dbReference type="Pfam" id="PF06395"/>
    </source>
</evidence>
<organism evidence="3 4">
    <name type="scientific">Fusarium oxysporum f. sp. lycopersici (strain 4287 / CBS 123668 / FGSC 9935 / NRRL 34936)</name>
    <name type="common">Fusarium vascular wilt of tomato</name>
    <dbReference type="NCBI Taxonomy" id="426428"/>
    <lineage>
        <taxon>Eukaryota</taxon>
        <taxon>Fungi</taxon>
        <taxon>Dikarya</taxon>
        <taxon>Ascomycota</taxon>
        <taxon>Pezizomycotina</taxon>
        <taxon>Sordariomycetes</taxon>
        <taxon>Hypocreomycetidae</taxon>
        <taxon>Hypocreales</taxon>
        <taxon>Nectriaceae</taxon>
        <taxon>Fusarium</taxon>
        <taxon>Fusarium oxysporum species complex</taxon>
    </lineage>
</organism>
<dbReference type="InterPro" id="IPR010481">
    <property type="entry name" value="Cdc24/Scd1_N"/>
</dbReference>
<dbReference type="VEuPathDB" id="FungiDB:FOXG_18858"/>
<feature type="domain" description="Cdc24/Scd1 N-terminal" evidence="2">
    <location>
        <begin position="352"/>
        <end position="435"/>
    </location>
</feature>
<dbReference type="PANTHER" id="PTHR47339:SF1">
    <property type="entry name" value="CELL DIVISION CONTROL PROTEIN 24"/>
    <property type="match status" value="1"/>
</dbReference>
<sequence length="820" mass="92687">MSDPLSVAASIAGLISITVEAVKFLSPYVSAAKETPQVAAHVYSEVQSTQVILMGLQSLTKNLGSVKAQHAALIGVNQVVAILTDGVLLYSELHKELQSLRAKDGAEKVPLRGRLQWAWKESTFVTLLNRLQSFKSSMTLVLMILQSDAAETAKEHQEQLSNNVKVLLDSDDDLSRRLMNIEDVLDAQTVISRRMSILSLSASPSQNTSQQPTAESPATSISTDNSLAISKFDFEDDLESSRVYRRAVRETMDYSFRSSVARSQNWSVFSGLSLGDISIMSVIALPVYQDDITNAEHYDFGDEAAPTSESPGPVTDQPLLMECLELRLKLLTIPGMQKYFDMSRYAPDDFLRVWHVFEQITPLVTLVRGLDMNVNLDIGQPEDLTISNRKEIILWFAQYCHDILNVETGNLITVEDLMGGGYHGILRVISLVSSITKGRVIIGPPINDLSLVKARVNALSPELRSFLTNQRQFVQNLNELLEIKDQLEMDMKSIFQDIRELVDFQIIFLITMERFILGSSAEHEWAPLFDYLLRNIEVEAVSYAAEGTARTRIQLWLKEGHFRDKDRIRTLLARCLDILPTRAKRVSALFQFAEYLKSQPVISQAQKQDNDSALSSISNIIVRLQEEDNSKDTKALIEVLKQRVQDWKCIDPDGLGELILSKTLYVIKDSKSTLYHGYLFQDMLLLCKESLGLPIGGRPFYRSKSLSEMKQTKLLLKGRLYLRQFLSVTPTPLHDTHICEVQWGADNSNKSKFSLVFPVESEMRVWASKIDEYRMMAILMMKPKGDPEELDSPIDENTDEPLPEDWVVRMESWKRYGVIK</sequence>
<dbReference type="InterPro" id="IPR011993">
    <property type="entry name" value="PH-like_dom_sf"/>
</dbReference>
<name>A0A0J9UPA5_FUSO4</name>
<dbReference type="GO" id="GO:0043332">
    <property type="term" value="C:mating projection tip"/>
    <property type="evidence" value="ECO:0007669"/>
    <property type="project" value="TreeGrafter"/>
</dbReference>
<dbReference type="SUPFAM" id="SSF50729">
    <property type="entry name" value="PH domain-like"/>
    <property type="match status" value="1"/>
</dbReference>
<feature type="region of interest" description="Disordered" evidence="1">
    <location>
        <begin position="202"/>
        <end position="221"/>
    </location>
</feature>
<dbReference type="OrthoDB" id="19923at2759"/>
<dbReference type="Gene3D" id="2.30.29.30">
    <property type="entry name" value="Pleckstrin-homology domain (PH domain)/Phosphotyrosine-binding domain (PTB)"/>
    <property type="match status" value="1"/>
</dbReference>
<proteinExistence type="predicted"/>
<dbReference type="Proteomes" id="UP000009097">
    <property type="component" value="Unassembled WGS sequence"/>
</dbReference>
<dbReference type="GeneID" id="28959564"/>
<accession>A0A0J9UPA5</accession>
<dbReference type="Pfam" id="PF15411">
    <property type="entry name" value="PH_10"/>
    <property type="match status" value="1"/>
</dbReference>
<protein>
    <recommendedName>
        <fullName evidence="2">Cdc24/Scd1 N-terminal domain-containing protein</fullName>
    </recommendedName>
</protein>
<dbReference type="GO" id="GO:0031106">
    <property type="term" value="P:septin ring organization"/>
    <property type="evidence" value="ECO:0007669"/>
    <property type="project" value="TreeGrafter"/>
</dbReference>
<dbReference type="GO" id="GO:0000935">
    <property type="term" value="C:division septum"/>
    <property type="evidence" value="ECO:0007669"/>
    <property type="project" value="TreeGrafter"/>
</dbReference>
<evidence type="ECO:0000256" key="1">
    <source>
        <dbReference type="SAM" id="MobiDB-lite"/>
    </source>
</evidence>
<dbReference type="GO" id="GO:0005737">
    <property type="term" value="C:cytoplasm"/>
    <property type="evidence" value="ECO:0007669"/>
    <property type="project" value="TreeGrafter"/>
</dbReference>
<evidence type="ECO:0000313" key="3">
    <source>
        <dbReference type="EMBL" id="KNB01334.1"/>
    </source>
</evidence>
<dbReference type="KEGG" id="fox:FOXG_18858"/>
<evidence type="ECO:0000313" key="4">
    <source>
        <dbReference type="Proteomes" id="UP000009097"/>
    </source>
</evidence>
<dbReference type="RefSeq" id="XP_018239379.1">
    <property type="nucleotide sequence ID" value="XM_018398997.1"/>
</dbReference>
<reference evidence="3" key="1">
    <citation type="submission" date="2007-04" db="EMBL/GenBank/DDBJ databases">
        <authorList>
            <consortium name="The Broad Institute Genome Sequencing Platform"/>
            <person name="Birren B."/>
            <person name="Lander E."/>
            <person name="Galagan J."/>
            <person name="Nusbaum C."/>
            <person name="Devon K."/>
            <person name="Ma L.-J."/>
            <person name="Jaffe D."/>
            <person name="Butler J."/>
            <person name="Alvarez P."/>
            <person name="Gnerre S."/>
            <person name="Grabherr M."/>
            <person name="Kleber M."/>
            <person name="Mauceli E."/>
            <person name="Brockman W."/>
            <person name="MacCallum I.A."/>
            <person name="Young S."/>
            <person name="LaButti K."/>
            <person name="DeCaprio D."/>
            <person name="Crawford M."/>
            <person name="Koehrsen M."/>
            <person name="Engels R."/>
            <person name="Montgomery P."/>
            <person name="Pearson M."/>
            <person name="Howarth C."/>
            <person name="Larson L."/>
            <person name="White J."/>
            <person name="O'Leary S."/>
            <person name="Kodira C."/>
            <person name="Zeng Q."/>
            <person name="Yandava C."/>
            <person name="Alvarado L."/>
            <person name="Kistler C."/>
            <person name="Shim W.-B."/>
            <person name="Kang S."/>
            <person name="Woloshuk C."/>
        </authorList>
    </citation>
    <scope>NUCLEOTIDE SEQUENCE</scope>
    <source>
        <strain evidence="3">4287</strain>
    </source>
</reference>
<dbReference type="Pfam" id="PF06395">
    <property type="entry name" value="CDC24"/>
    <property type="match status" value="1"/>
</dbReference>
<reference evidence="3" key="2">
    <citation type="journal article" date="2010" name="Nature">
        <title>Comparative genomics reveals mobile pathogenicity chromosomes in Fusarium.</title>
        <authorList>
            <person name="Ma L.J."/>
            <person name="van der Does H.C."/>
            <person name="Borkovich K.A."/>
            <person name="Coleman J.J."/>
            <person name="Daboussi M.J."/>
            <person name="Di Pietro A."/>
            <person name="Dufresne M."/>
            <person name="Freitag M."/>
            <person name="Grabherr M."/>
            <person name="Henrissat B."/>
            <person name="Houterman P.M."/>
            <person name="Kang S."/>
            <person name="Shim W.B."/>
            <person name="Woloshuk C."/>
            <person name="Xie X."/>
            <person name="Xu J.R."/>
            <person name="Antoniw J."/>
            <person name="Baker S.E."/>
            <person name="Bluhm B.H."/>
            <person name="Breakspear A."/>
            <person name="Brown D.W."/>
            <person name="Butchko R.A."/>
            <person name="Chapman S."/>
            <person name="Coulson R."/>
            <person name="Coutinho P.M."/>
            <person name="Danchin E.G."/>
            <person name="Diener A."/>
            <person name="Gale L.R."/>
            <person name="Gardiner D.M."/>
            <person name="Goff S."/>
            <person name="Hammond-Kosack K.E."/>
            <person name="Hilburn K."/>
            <person name="Hua-Van A."/>
            <person name="Jonkers W."/>
            <person name="Kazan K."/>
            <person name="Kodira C.D."/>
            <person name="Koehrsen M."/>
            <person name="Kumar L."/>
            <person name="Lee Y.H."/>
            <person name="Li L."/>
            <person name="Manners J.M."/>
            <person name="Miranda-Saavedra D."/>
            <person name="Mukherjee M."/>
            <person name="Park G."/>
            <person name="Park J."/>
            <person name="Park S.Y."/>
            <person name="Proctor R.H."/>
            <person name="Regev A."/>
            <person name="Ruiz-Roldan M.C."/>
            <person name="Sain D."/>
            <person name="Sakthikumar S."/>
            <person name="Sykes S."/>
            <person name="Schwartz D.C."/>
            <person name="Turgeon B.G."/>
            <person name="Wapinski I."/>
            <person name="Yoder O."/>
            <person name="Young S."/>
            <person name="Zeng Q."/>
            <person name="Zhou S."/>
            <person name="Galagan J."/>
            <person name="Cuomo C.A."/>
            <person name="Kistler H.C."/>
            <person name="Rep M."/>
        </authorList>
    </citation>
    <scope>NUCLEOTIDE SEQUENCE [LARGE SCALE GENOMIC DNA]</scope>
    <source>
        <strain evidence="3">4287</strain>
    </source>
</reference>
<dbReference type="AlphaFoldDB" id="A0A0J9UPA5"/>
<dbReference type="GO" id="GO:0005634">
    <property type="term" value="C:nucleus"/>
    <property type="evidence" value="ECO:0007669"/>
    <property type="project" value="TreeGrafter"/>
</dbReference>